<feature type="non-terminal residue" evidence="1">
    <location>
        <position position="1"/>
    </location>
</feature>
<sequence length="85" mass="9798">LAFESVCHVYVTDCNGQVIRNAGWKDCGDSTWDWDDAPDVYCIHIYPRTNSNDNKYCQGYRDACFQVHGDLLDGFEMRQYDDCAS</sequence>
<protein>
    <submittedName>
        <fullName evidence="1">30013_t:CDS:1</fullName>
    </submittedName>
</protein>
<comment type="caution">
    <text evidence="1">The sequence shown here is derived from an EMBL/GenBank/DDBJ whole genome shotgun (WGS) entry which is preliminary data.</text>
</comment>
<evidence type="ECO:0000313" key="2">
    <source>
        <dbReference type="Proteomes" id="UP000789920"/>
    </source>
</evidence>
<evidence type="ECO:0000313" key="1">
    <source>
        <dbReference type="EMBL" id="CAG8811907.1"/>
    </source>
</evidence>
<reference evidence="1" key="1">
    <citation type="submission" date="2021-06" db="EMBL/GenBank/DDBJ databases">
        <authorList>
            <person name="Kallberg Y."/>
            <person name="Tangrot J."/>
            <person name="Rosling A."/>
        </authorList>
    </citation>
    <scope>NUCLEOTIDE SEQUENCE</scope>
    <source>
        <strain evidence="1">MA461A</strain>
    </source>
</reference>
<gene>
    <name evidence="1" type="ORF">RPERSI_LOCUS23416</name>
</gene>
<dbReference type="Proteomes" id="UP000789920">
    <property type="component" value="Unassembled WGS sequence"/>
</dbReference>
<dbReference type="EMBL" id="CAJVQC010072966">
    <property type="protein sequence ID" value="CAG8811907.1"/>
    <property type="molecule type" value="Genomic_DNA"/>
</dbReference>
<accession>A0ACA9RV24</accession>
<proteinExistence type="predicted"/>
<feature type="non-terminal residue" evidence="1">
    <location>
        <position position="85"/>
    </location>
</feature>
<organism evidence="1 2">
    <name type="scientific">Racocetra persica</name>
    <dbReference type="NCBI Taxonomy" id="160502"/>
    <lineage>
        <taxon>Eukaryota</taxon>
        <taxon>Fungi</taxon>
        <taxon>Fungi incertae sedis</taxon>
        <taxon>Mucoromycota</taxon>
        <taxon>Glomeromycotina</taxon>
        <taxon>Glomeromycetes</taxon>
        <taxon>Diversisporales</taxon>
        <taxon>Gigasporaceae</taxon>
        <taxon>Racocetra</taxon>
    </lineage>
</organism>
<name>A0ACA9RV24_9GLOM</name>
<keyword evidence="2" id="KW-1185">Reference proteome</keyword>